<dbReference type="Proteomes" id="UP000830198">
    <property type="component" value="Chromosome"/>
</dbReference>
<dbReference type="Pfam" id="PF19894">
    <property type="entry name" value="DUF6367"/>
    <property type="match status" value="1"/>
</dbReference>
<organism evidence="1 2">
    <name type="scientific">Chitinophaga filiformis</name>
    <name type="common">Myxococcus filiformis</name>
    <name type="synonym">Flexibacter filiformis</name>
    <dbReference type="NCBI Taxonomy" id="104663"/>
    <lineage>
        <taxon>Bacteria</taxon>
        <taxon>Pseudomonadati</taxon>
        <taxon>Bacteroidota</taxon>
        <taxon>Chitinophagia</taxon>
        <taxon>Chitinophagales</taxon>
        <taxon>Chitinophagaceae</taxon>
        <taxon>Chitinophaga</taxon>
    </lineage>
</organism>
<reference evidence="1 2" key="1">
    <citation type="submission" date="2022-04" db="EMBL/GenBank/DDBJ databases">
        <title>The arsenic-methylating capacity of Chitinophaga filiformis YT5 during chitin decomposition.</title>
        <authorList>
            <person name="Chen G."/>
            <person name="Liang Y."/>
        </authorList>
    </citation>
    <scope>NUCLEOTIDE SEQUENCE [LARGE SCALE GENOMIC DNA]</scope>
    <source>
        <strain evidence="1 2">YT5</strain>
    </source>
</reference>
<dbReference type="InterPro" id="IPR045947">
    <property type="entry name" value="DUF6367"/>
</dbReference>
<evidence type="ECO:0000313" key="1">
    <source>
        <dbReference type="EMBL" id="UPK71387.1"/>
    </source>
</evidence>
<dbReference type="EMBL" id="CP095855">
    <property type="protein sequence ID" value="UPK71387.1"/>
    <property type="molecule type" value="Genomic_DNA"/>
</dbReference>
<keyword evidence="2" id="KW-1185">Reference proteome</keyword>
<gene>
    <name evidence="1" type="ORF">MYF79_08865</name>
</gene>
<proteinExistence type="predicted"/>
<evidence type="ECO:0000313" key="2">
    <source>
        <dbReference type="Proteomes" id="UP000830198"/>
    </source>
</evidence>
<accession>A0ABY4I697</accession>
<dbReference type="RefSeq" id="WP_247813466.1">
    <property type="nucleotide sequence ID" value="NZ_CP095855.1"/>
</dbReference>
<protein>
    <submittedName>
        <fullName evidence="1">DUF6367 family protein</fullName>
    </submittedName>
</protein>
<sequence length="573" mass="65580">MYFNFTEGSYNLSLFSVYVDTDFSFAELKDQPPDVLAAFYHEYFHFLQDVTSPFTINVMWQLYGSTAELIHYAQTHGNVIRLPLGDVPELKHLERQKRFIDLIFGSQYCGFDNEPATAPYAVVKVNVASRADFSDIPESEKVMFVELAIKDATGQQSEYSFGALAVIETMTYLIQKKFFGESPVPEVPYMIAVRVAAFICPGIGRNEEYVFAVCDLALKTPYPGWMFVFLLTELNRVMPDPTSAAAIYERCLPILEEMWHYQESFTHYKQKVLYCLGQIQGHAAFKENLNWITTLIERGYQRRLGEPMMMLLIYQQQTPFNEYLLGFRNDLGMPEIINNLRNRWFHLPDSIQDAGDLIDPTILGAAMQLHATLLEGDTCCALQPQCAKSHRPMPVDADCSTAPWKKASLHPSCAFGALWASFDLHNFTIEQDEWILDEMEMITDTTTVNKLWIKGYPNNQWVNAPFGKYIVRVDPAGPAGQVHIHIAHPEHRKSKKEQVSWNIDGTRHDAGSFNENFVGMKQAKKIAREVLQIPDNVVLQYKTRLAYTNMMLNEHEFPLEIIACKIIPLTKEE</sequence>
<name>A0ABY4I697_CHIFI</name>